<accession>A0AC34R5E8</accession>
<reference evidence="2" key="1">
    <citation type="submission" date="2022-11" db="UniProtKB">
        <authorList>
            <consortium name="WormBaseParasite"/>
        </authorList>
    </citation>
    <scope>IDENTIFICATION</scope>
</reference>
<protein>
    <submittedName>
        <fullName evidence="2">Uncharacterized protein</fullName>
    </submittedName>
</protein>
<evidence type="ECO:0000313" key="1">
    <source>
        <dbReference type="Proteomes" id="UP000887576"/>
    </source>
</evidence>
<dbReference type="WBParaSite" id="JU765_v2.g3499.t1">
    <property type="protein sequence ID" value="JU765_v2.g3499.t1"/>
    <property type="gene ID" value="JU765_v2.g3499"/>
</dbReference>
<sequence length="87" mass="10055">NSKYDPLAKIFVYYQNHIRHILEISGIKKLRNYDPKESCKLARHGDVPEKIRLKGLILARIIDPTTEDIVEQVQAFANTFDVMATEI</sequence>
<dbReference type="Proteomes" id="UP000887576">
    <property type="component" value="Unplaced"/>
</dbReference>
<name>A0AC34R5E8_9BILA</name>
<evidence type="ECO:0000313" key="2">
    <source>
        <dbReference type="WBParaSite" id="JU765_v2.g3499.t1"/>
    </source>
</evidence>
<proteinExistence type="predicted"/>
<organism evidence="1 2">
    <name type="scientific">Panagrolaimus sp. JU765</name>
    <dbReference type="NCBI Taxonomy" id="591449"/>
    <lineage>
        <taxon>Eukaryota</taxon>
        <taxon>Metazoa</taxon>
        <taxon>Ecdysozoa</taxon>
        <taxon>Nematoda</taxon>
        <taxon>Chromadorea</taxon>
        <taxon>Rhabditida</taxon>
        <taxon>Tylenchina</taxon>
        <taxon>Panagrolaimomorpha</taxon>
        <taxon>Panagrolaimoidea</taxon>
        <taxon>Panagrolaimidae</taxon>
        <taxon>Panagrolaimus</taxon>
    </lineage>
</organism>